<dbReference type="RefSeq" id="WP_002443947.1">
    <property type="nucleotide sequence ID" value="NZ_AP018585.1"/>
</dbReference>
<dbReference type="GeneID" id="58050392"/>
<reference evidence="1 2" key="1">
    <citation type="submission" date="2018-05" db="EMBL/GenBank/DDBJ databases">
        <title>Complete genome sequencing of three human clinical isolates of Staphylococcus caprae reveals virulence factors similar to those of S. epidermidis and S. capitis.</title>
        <authorList>
            <person name="Watanabe S."/>
            <person name="Cui L."/>
        </authorList>
    </citation>
    <scope>NUCLEOTIDE SEQUENCE [LARGE SCALE GENOMIC DNA]</scope>
    <source>
        <strain evidence="1 2">JMUB590</strain>
    </source>
</reference>
<organism evidence="1 2">
    <name type="scientific">Staphylococcus caprae</name>
    <dbReference type="NCBI Taxonomy" id="29380"/>
    <lineage>
        <taxon>Bacteria</taxon>
        <taxon>Bacillati</taxon>
        <taxon>Bacillota</taxon>
        <taxon>Bacilli</taxon>
        <taxon>Bacillales</taxon>
        <taxon>Staphylococcaceae</taxon>
        <taxon>Staphylococcus</taxon>
    </lineage>
</organism>
<keyword evidence="2" id="KW-1185">Reference proteome</keyword>
<gene>
    <name evidence="1" type="ORF">JMUB590_0624</name>
</gene>
<protein>
    <recommendedName>
        <fullName evidence="3">Phage protein</fullName>
    </recommendedName>
</protein>
<proteinExistence type="predicted"/>
<evidence type="ECO:0000313" key="2">
    <source>
        <dbReference type="Proteomes" id="UP000274772"/>
    </source>
</evidence>
<accession>A0ABN5W9M1</accession>
<evidence type="ECO:0000313" key="1">
    <source>
        <dbReference type="EMBL" id="BBD91734.1"/>
    </source>
</evidence>
<evidence type="ECO:0008006" key="3">
    <source>
        <dbReference type="Google" id="ProtNLM"/>
    </source>
</evidence>
<dbReference type="Proteomes" id="UP000274772">
    <property type="component" value="Chromosome"/>
</dbReference>
<dbReference type="EMBL" id="AP018586">
    <property type="protein sequence ID" value="BBD91734.1"/>
    <property type="molecule type" value="Genomic_DNA"/>
</dbReference>
<sequence>MPTRQRIKSELIDLKDDVKFELSELNNQKELVINGPASQLVKRAIHMSYLQGQKFAIDEISTLIEENHIDEEFLIQYNNYEKHVRDQNLEKKFTFSNFTDIPHQFDEFIASFYYLKGQNFVVTHINSIIE</sequence>
<name>A0ABN5W9M1_9STAP</name>